<evidence type="ECO:0000313" key="2">
    <source>
        <dbReference type="Proteomes" id="UP000683575"/>
    </source>
</evidence>
<name>A0A975SZ09_9ACTN</name>
<sequence>MTARPTCDFCGTTAPDAELPLTWTTAVENGRSRVFCTGCSREHLRAIEGKLDSEWW</sequence>
<proteinExistence type="predicted"/>
<evidence type="ECO:0000313" key="1">
    <source>
        <dbReference type="EMBL" id="QWZ08590.1"/>
    </source>
</evidence>
<keyword evidence="2" id="KW-1185">Reference proteome</keyword>
<organism evidence="1 2">
    <name type="scientific">Nocardioides panacis</name>
    <dbReference type="NCBI Taxonomy" id="2849501"/>
    <lineage>
        <taxon>Bacteria</taxon>
        <taxon>Bacillati</taxon>
        <taxon>Actinomycetota</taxon>
        <taxon>Actinomycetes</taxon>
        <taxon>Propionibacteriales</taxon>
        <taxon>Nocardioidaceae</taxon>
        <taxon>Nocardioides</taxon>
    </lineage>
</organism>
<accession>A0A975SZ09</accession>
<gene>
    <name evidence="1" type="ORF">KRR39_01595</name>
</gene>
<dbReference type="AlphaFoldDB" id="A0A975SZ09"/>
<dbReference type="EMBL" id="CP077062">
    <property type="protein sequence ID" value="QWZ08590.1"/>
    <property type="molecule type" value="Genomic_DNA"/>
</dbReference>
<dbReference type="RefSeq" id="WP_216940125.1">
    <property type="nucleotide sequence ID" value="NZ_CP077062.1"/>
</dbReference>
<reference evidence="1" key="1">
    <citation type="submission" date="2021-06" db="EMBL/GenBank/DDBJ databases">
        <title>Complete genome sequence of Nocardioides sp. G188.</title>
        <authorList>
            <person name="Im W.-T."/>
        </authorList>
    </citation>
    <scope>NUCLEOTIDE SEQUENCE</scope>
    <source>
        <strain evidence="1">G188</strain>
    </source>
</reference>
<dbReference type="Proteomes" id="UP000683575">
    <property type="component" value="Chromosome"/>
</dbReference>
<protein>
    <submittedName>
        <fullName evidence="1">Uncharacterized protein</fullName>
    </submittedName>
</protein>
<dbReference type="KEGG" id="nps:KRR39_01595"/>